<organism evidence="1 2">
    <name type="scientific">Pectobacterium carotovorum</name>
    <name type="common">Erwinia carotovora</name>
    <dbReference type="NCBI Taxonomy" id="554"/>
    <lineage>
        <taxon>Bacteria</taxon>
        <taxon>Pseudomonadati</taxon>
        <taxon>Pseudomonadota</taxon>
        <taxon>Gammaproteobacteria</taxon>
        <taxon>Enterobacterales</taxon>
        <taxon>Pectobacteriaceae</taxon>
        <taxon>Pectobacterium</taxon>
    </lineage>
</organism>
<comment type="caution">
    <text evidence="1">The sequence shown here is derived from an EMBL/GenBank/DDBJ whole genome shotgun (WGS) entry which is preliminary data.</text>
</comment>
<name>A0A419AS21_PECCA</name>
<dbReference type="Proteomes" id="UP000283655">
    <property type="component" value="Unassembled WGS sequence"/>
</dbReference>
<evidence type="ECO:0000313" key="1">
    <source>
        <dbReference type="EMBL" id="RJL48216.1"/>
    </source>
</evidence>
<dbReference type="EMBL" id="QZDH01000058">
    <property type="protein sequence ID" value="RJL48216.1"/>
    <property type="molecule type" value="Genomic_DNA"/>
</dbReference>
<dbReference type="RefSeq" id="WP_119874692.1">
    <property type="nucleotide sequence ID" value="NZ_QZDH01000058.1"/>
</dbReference>
<gene>
    <name evidence="1" type="ORF">D5071_18620</name>
</gene>
<dbReference type="AlphaFoldDB" id="A0A419AS21"/>
<proteinExistence type="predicted"/>
<accession>A0A419AS21</accession>
<sequence length="121" mass="14146">MYANKVFSTGTPEDIYKMISDRLPPIEGYYTWHGKGIRLLFTVIEILVYLRETKFAVIDYGKVIRLIKLRNLEALINSDIPEHCRDVLKEYVSGLLPVGNEYPVHEFITFRFLKIDTSDFL</sequence>
<evidence type="ECO:0000313" key="2">
    <source>
        <dbReference type="Proteomes" id="UP000283655"/>
    </source>
</evidence>
<reference evidence="1 2" key="1">
    <citation type="submission" date="2018-09" db="EMBL/GenBank/DDBJ databases">
        <title>Phylogenetic diversity of Pectobacterium and Dickeya strains causing blackleg disease of potato in Morocco.</title>
        <authorList>
            <person name="Oulghazi S."/>
            <person name="Moumni M."/>
            <person name="Faure D."/>
        </authorList>
    </citation>
    <scope>NUCLEOTIDE SEQUENCE [LARGE SCALE GENOMIC DNA]</scope>
    <source>
        <strain evidence="1 2">S1.15.11.2D</strain>
    </source>
</reference>
<protein>
    <submittedName>
        <fullName evidence="1">Uncharacterized protein</fullName>
    </submittedName>
</protein>